<comment type="caution">
    <text evidence="8">The sequence shown here is derived from an EMBL/GenBank/DDBJ whole genome shotgun (WGS) entry which is preliminary data.</text>
</comment>
<name>A0A3S3QTG0_9BACT</name>
<dbReference type="GO" id="GO:0004360">
    <property type="term" value="F:glutamine-fructose-6-phosphate transaminase (isomerizing) activity"/>
    <property type="evidence" value="ECO:0007669"/>
    <property type="project" value="UniProtKB-EC"/>
</dbReference>
<evidence type="ECO:0000313" key="8">
    <source>
        <dbReference type="EMBL" id="RWX47251.1"/>
    </source>
</evidence>
<feature type="domain" description="Glutamine amidotransferase type-2" evidence="7">
    <location>
        <begin position="2"/>
        <end position="238"/>
    </location>
</feature>
<dbReference type="EMBL" id="MTKO01000039">
    <property type="protein sequence ID" value="RWX47251.1"/>
    <property type="molecule type" value="Genomic_DNA"/>
</dbReference>
<dbReference type="Pfam" id="PF13522">
    <property type="entry name" value="GATase_6"/>
    <property type="match status" value="1"/>
</dbReference>
<evidence type="ECO:0000259" key="7">
    <source>
        <dbReference type="PROSITE" id="PS51278"/>
    </source>
</evidence>
<dbReference type="PANTHER" id="PTHR10937:SF0">
    <property type="entry name" value="GLUTAMINE--FRUCTOSE-6-PHOSPHATE TRANSAMINASE (ISOMERIZING)"/>
    <property type="match status" value="1"/>
</dbReference>
<evidence type="ECO:0000256" key="4">
    <source>
        <dbReference type="ARBA" id="ARBA00022576"/>
    </source>
</evidence>
<accession>A0A3S3QTG0</accession>
<keyword evidence="9" id="KW-1185">Reference proteome</keyword>
<dbReference type="Gene3D" id="3.60.20.10">
    <property type="entry name" value="Glutamine Phosphoribosylpyrophosphate, subunit 1, domain 1"/>
    <property type="match status" value="1"/>
</dbReference>
<dbReference type="SUPFAM" id="SSF56235">
    <property type="entry name" value="N-terminal nucleophile aminohydrolases (Ntn hydrolases)"/>
    <property type="match status" value="1"/>
</dbReference>
<dbReference type="Proteomes" id="UP000287853">
    <property type="component" value="Unassembled WGS sequence"/>
</dbReference>
<gene>
    <name evidence="8" type="ORF">H206_02299</name>
</gene>
<comment type="catalytic activity">
    <reaction evidence="1">
        <text>D-fructose 6-phosphate + L-glutamine = D-glucosamine 6-phosphate + L-glutamate</text>
        <dbReference type="Rhea" id="RHEA:13237"/>
        <dbReference type="ChEBI" id="CHEBI:29985"/>
        <dbReference type="ChEBI" id="CHEBI:58359"/>
        <dbReference type="ChEBI" id="CHEBI:58725"/>
        <dbReference type="ChEBI" id="CHEBI:61527"/>
        <dbReference type="EC" id="2.6.1.16"/>
    </reaction>
</comment>
<dbReference type="AlphaFoldDB" id="A0A3S3QTG0"/>
<dbReference type="GO" id="GO:0006047">
    <property type="term" value="P:UDP-N-acetylglucosamine metabolic process"/>
    <property type="evidence" value="ECO:0007669"/>
    <property type="project" value="TreeGrafter"/>
</dbReference>
<dbReference type="GO" id="GO:0006002">
    <property type="term" value="P:fructose 6-phosphate metabolic process"/>
    <property type="evidence" value="ECO:0007669"/>
    <property type="project" value="TreeGrafter"/>
</dbReference>
<evidence type="ECO:0000256" key="6">
    <source>
        <dbReference type="ARBA" id="ARBA00022962"/>
    </source>
</evidence>
<keyword evidence="4" id="KW-0032">Aminotransferase</keyword>
<evidence type="ECO:0000256" key="2">
    <source>
        <dbReference type="ARBA" id="ARBA00012916"/>
    </source>
</evidence>
<dbReference type="InterPro" id="IPR017932">
    <property type="entry name" value="GATase_2_dom"/>
</dbReference>
<dbReference type="InterPro" id="IPR029055">
    <property type="entry name" value="Ntn_hydrolases_N"/>
</dbReference>
<dbReference type="PROSITE" id="PS51278">
    <property type="entry name" value="GATASE_TYPE_2"/>
    <property type="match status" value="1"/>
</dbReference>
<keyword evidence="6 8" id="KW-0315">Glutamine amidotransferase</keyword>
<reference evidence="8 9" key="1">
    <citation type="submission" date="2017-01" db="EMBL/GenBank/DDBJ databases">
        <title>The cable genome- insights into the physiology and evolution of filamentous bacteria capable of sulfide oxidation via long distance electron transfer.</title>
        <authorList>
            <person name="Schreiber L."/>
            <person name="Bjerg J.T."/>
            <person name="Boggild A."/>
            <person name="Van De Vossenberg J."/>
            <person name="Meysman F."/>
            <person name="Nielsen L.P."/>
            <person name="Schramm A."/>
            <person name="Kjeldsen K.U."/>
        </authorList>
    </citation>
    <scope>NUCLEOTIDE SEQUENCE [LARGE SCALE GENOMIC DNA]</scope>
    <source>
        <strain evidence="8">MCF</strain>
    </source>
</reference>
<organism evidence="8 9">
    <name type="scientific">Candidatus Electrothrix aarhusensis</name>
    <dbReference type="NCBI Taxonomy" id="1859131"/>
    <lineage>
        <taxon>Bacteria</taxon>
        <taxon>Pseudomonadati</taxon>
        <taxon>Thermodesulfobacteriota</taxon>
        <taxon>Desulfobulbia</taxon>
        <taxon>Desulfobulbales</taxon>
        <taxon>Desulfobulbaceae</taxon>
        <taxon>Candidatus Electrothrix</taxon>
    </lineage>
</organism>
<evidence type="ECO:0000256" key="1">
    <source>
        <dbReference type="ARBA" id="ARBA00001031"/>
    </source>
</evidence>
<dbReference type="PANTHER" id="PTHR10937">
    <property type="entry name" value="GLUCOSAMINE--FRUCTOSE-6-PHOSPHATE AMINOTRANSFERASE, ISOMERIZING"/>
    <property type="match status" value="1"/>
</dbReference>
<dbReference type="CDD" id="cd00352">
    <property type="entry name" value="Gn_AT_II"/>
    <property type="match status" value="1"/>
</dbReference>
<dbReference type="EC" id="2.6.1.16" evidence="2"/>
<keyword evidence="5 8" id="KW-0808">Transferase</keyword>
<sequence>MCGINGILISPGRTPSQLCRIRELFTANLLANEQRGREATGIALLNKDSSIRVNKAPVTASRFIHSPGYLGVLDSLSEKTTILLGHTREPTKGTPQKNANNHPIIRGNIIGVHNGTITNDDLIFAQQTISGERIGSVDSEAIIALLDSISGFMNLPSYKKHLYKVSQVVIGSYAILYVNPALPYSIFLLKYKNPVSVHWDSELGALIFSSRYLFLRKAFGRSAITEGLPGRTGFMFDARMLNKYKEHPIQLFSLFSNAEK</sequence>
<protein>
    <recommendedName>
        <fullName evidence="3">Glutamine--fructose-6-phosphate aminotransferase [isomerizing]</fullName>
        <ecNumber evidence="2">2.6.1.16</ecNumber>
    </recommendedName>
</protein>
<evidence type="ECO:0000256" key="3">
    <source>
        <dbReference type="ARBA" id="ARBA00016090"/>
    </source>
</evidence>
<evidence type="ECO:0000313" key="9">
    <source>
        <dbReference type="Proteomes" id="UP000287853"/>
    </source>
</evidence>
<dbReference type="GO" id="GO:0006487">
    <property type="term" value="P:protein N-linked glycosylation"/>
    <property type="evidence" value="ECO:0007669"/>
    <property type="project" value="TreeGrafter"/>
</dbReference>
<evidence type="ECO:0000256" key="5">
    <source>
        <dbReference type="ARBA" id="ARBA00022679"/>
    </source>
</evidence>
<proteinExistence type="predicted"/>